<accession>A0A5F1XYP9</accession>
<reference evidence="2 5" key="2">
    <citation type="submission" date="2018-11" db="EMBL/GenBank/DDBJ databases">
        <title>Complete genome sequence of Leptospira kmetyi isolate LS 001/16 from soil sample associated with a leptospirosis patient in Kelantan.</title>
        <authorList>
            <person name="Muhammad Yusoff F."/>
            <person name="Muhammad Yusoff S."/>
            <person name="Ahmad M.N."/>
            <person name="Yusof N.Y."/>
            <person name="Aziah I."/>
        </authorList>
    </citation>
    <scope>NUCLEOTIDE SEQUENCE [LARGE SCALE GENOMIC DNA]</scope>
    <source>
        <strain evidence="2 5">LS 001/16</strain>
    </source>
</reference>
<dbReference type="Proteomes" id="UP000231919">
    <property type="component" value="Unassembled WGS sequence"/>
</dbReference>
<evidence type="ECO:0000313" key="2">
    <source>
        <dbReference type="EMBL" id="AYV56999.1"/>
    </source>
</evidence>
<gene>
    <name evidence="3" type="ORF">CH378_00480</name>
    <name evidence="2" type="ORF">EFP84_16815</name>
</gene>
<reference evidence="3 4" key="1">
    <citation type="submission" date="2017-07" db="EMBL/GenBank/DDBJ databases">
        <title>Leptospira spp. isolated from tropical soils.</title>
        <authorList>
            <person name="Thibeaux R."/>
            <person name="Iraola G."/>
            <person name="Ferres I."/>
            <person name="Bierque E."/>
            <person name="Girault D."/>
            <person name="Soupe-Gilbert M.-E."/>
            <person name="Picardeau M."/>
            <person name="Goarant C."/>
        </authorList>
    </citation>
    <scope>NUCLEOTIDE SEQUENCE [LARGE SCALE GENOMIC DNA]</scope>
    <source>
        <strain evidence="3 4">JW2-C-B1</strain>
    </source>
</reference>
<sequence length="105" mass="12195">MHTILIDKFTVPNEAREEFLERLNINRNFIHTLSGFVKDSVYETSTEEGKFKVVTVAVWENEEKFQNAKAAVALEYKKQGFDINSMIQRLGMTIERGTYNEMQVS</sequence>
<dbReference type="KEGG" id="lkm:EFP84_16815"/>
<name>A0A5F1XYP9_9LEPT</name>
<dbReference type="RefSeq" id="WP_010575432.1">
    <property type="nucleotide sequence ID" value="NZ_CP033614.1"/>
</dbReference>
<dbReference type="Gene3D" id="3.30.70.100">
    <property type="match status" value="1"/>
</dbReference>
<dbReference type="EMBL" id="CP033614">
    <property type="protein sequence ID" value="AYV56999.1"/>
    <property type="molecule type" value="Genomic_DNA"/>
</dbReference>
<dbReference type="Proteomes" id="UP000276407">
    <property type="component" value="Chromosome 1"/>
</dbReference>
<dbReference type="InterPro" id="IPR011008">
    <property type="entry name" value="Dimeric_a/b-barrel"/>
</dbReference>
<keyword evidence="4" id="KW-1185">Reference proteome</keyword>
<proteinExistence type="predicted"/>
<organism evidence="2 5">
    <name type="scientific">Leptospira kmetyi</name>
    <dbReference type="NCBI Taxonomy" id="408139"/>
    <lineage>
        <taxon>Bacteria</taxon>
        <taxon>Pseudomonadati</taxon>
        <taxon>Spirochaetota</taxon>
        <taxon>Spirochaetia</taxon>
        <taxon>Leptospirales</taxon>
        <taxon>Leptospiraceae</taxon>
        <taxon>Leptospira</taxon>
    </lineage>
</organism>
<dbReference type="AlphaFoldDB" id="A0A5F1XYP9"/>
<dbReference type="SUPFAM" id="SSF54909">
    <property type="entry name" value="Dimeric alpha+beta barrel"/>
    <property type="match status" value="1"/>
</dbReference>
<evidence type="ECO:0000259" key="1">
    <source>
        <dbReference type="Pfam" id="PF03992"/>
    </source>
</evidence>
<keyword evidence="2" id="KW-0503">Monooxygenase</keyword>
<dbReference type="Pfam" id="PF03992">
    <property type="entry name" value="ABM"/>
    <property type="match status" value="1"/>
</dbReference>
<keyword evidence="2" id="KW-0560">Oxidoreductase</keyword>
<evidence type="ECO:0000313" key="4">
    <source>
        <dbReference type="Proteomes" id="UP000231919"/>
    </source>
</evidence>
<protein>
    <submittedName>
        <fullName evidence="2">Antibiotic biosynthesis monooxygenase</fullName>
    </submittedName>
</protein>
<feature type="domain" description="ABM" evidence="1">
    <location>
        <begin position="6"/>
        <end position="68"/>
    </location>
</feature>
<dbReference type="InterPro" id="IPR007138">
    <property type="entry name" value="ABM_dom"/>
</dbReference>
<dbReference type="GO" id="GO:0004497">
    <property type="term" value="F:monooxygenase activity"/>
    <property type="evidence" value="ECO:0007669"/>
    <property type="project" value="UniProtKB-KW"/>
</dbReference>
<evidence type="ECO:0000313" key="3">
    <source>
        <dbReference type="EMBL" id="PJZ31725.1"/>
    </source>
</evidence>
<evidence type="ECO:0000313" key="5">
    <source>
        <dbReference type="Proteomes" id="UP000276407"/>
    </source>
</evidence>
<dbReference type="EMBL" id="NPDP01000001">
    <property type="protein sequence ID" value="PJZ31725.1"/>
    <property type="molecule type" value="Genomic_DNA"/>
</dbReference>